<keyword evidence="2" id="KW-0732">Signal</keyword>
<evidence type="ECO:0000313" key="3">
    <source>
        <dbReference type="EMBL" id="PTX41817.1"/>
    </source>
</evidence>
<dbReference type="InterPro" id="IPR038161">
    <property type="entry name" value="VirB9/CagX/TrbG_C_sf"/>
</dbReference>
<accession>A0A2T6ADD0</accession>
<dbReference type="CDD" id="cd06911">
    <property type="entry name" value="VirB9_CagX_TrbG"/>
    <property type="match status" value="1"/>
</dbReference>
<proteinExistence type="inferred from homology"/>
<organism evidence="3 4">
    <name type="scientific">Gemmobacter caeni</name>
    <dbReference type="NCBI Taxonomy" id="589035"/>
    <lineage>
        <taxon>Bacteria</taxon>
        <taxon>Pseudomonadati</taxon>
        <taxon>Pseudomonadota</taxon>
        <taxon>Alphaproteobacteria</taxon>
        <taxon>Rhodobacterales</taxon>
        <taxon>Paracoccaceae</taxon>
        <taxon>Gemmobacter</taxon>
    </lineage>
</organism>
<dbReference type="InterPro" id="IPR033645">
    <property type="entry name" value="VirB9/CagX/TrbG_C"/>
</dbReference>
<dbReference type="InterPro" id="IPR010258">
    <property type="entry name" value="Conjugal_tfr_TrbG/VirB9/CagX"/>
</dbReference>
<comment type="caution">
    <text evidence="3">The sequence shown here is derived from an EMBL/GenBank/DDBJ whole genome shotgun (WGS) entry which is preliminary data.</text>
</comment>
<reference evidence="3 4" key="1">
    <citation type="submission" date="2018-04" db="EMBL/GenBank/DDBJ databases">
        <title>Genomic Encyclopedia of Archaeal and Bacterial Type Strains, Phase II (KMG-II): from individual species to whole genera.</title>
        <authorList>
            <person name="Goeker M."/>
        </authorList>
    </citation>
    <scope>NUCLEOTIDE SEQUENCE [LARGE SCALE GENOMIC DNA]</scope>
    <source>
        <strain evidence="3 4">DSM 21823</strain>
    </source>
</reference>
<sequence>MSNVPSPTHPHRARHTTLAAAAFTALVLFPGTLMAEVAPSPGSRDVRVTYATYHEGQVYRIRTQLKTVTLVELGDGERIQSVAIGDLESFKVDKLERPNLFILKPVVAGAATNVTVETNRHIYFLYVQEVSRGEPMYSVKFTVPGARTAAVASDIPPGTPLTYRFLKRRDLPDFAPLSIVDDGRKVTFTIPPDAPMPTVFGADERGRETSINARVEGTRITVTSRSARYVLRYGDAYLCIEGE</sequence>
<comment type="similarity">
    <text evidence="1">Belongs to the TrbG/VirB9 family.</text>
</comment>
<name>A0A2T6ADD0_9RHOB</name>
<evidence type="ECO:0000256" key="2">
    <source>
        <dbReference type="ARBA" id="ARBA00022729"/>
    </source>
</evidence>
<dbReference type="Pfam" id="PF03524">
    <property type="entry name" value="CagX"/>
    <property type="match status" value="1"/>
</dbReference>
<evidence type="ECO:0000256" key="1">
    <source>
        <dbReference type="ARBA" id="ARBA00006135"/>
    </source>
</evidence>
<dbReference type="Gene3D" id="2.60.40.2500">
    <property type="match status" value="1"/>
</dbReference>
<gene>
    <name evidence="3" type="ORF">C8N34_12722</name>
</gene>
<dbReference type="EMBL" id="QBKP01000027">
    <property type="protein sequence ID" value="PTX41817.1"/>
    <property type="molecule type" value="Genomic_DNA"/>
</dbReference>
<protein>
    <submittedName>
        <fullName evidence="3">Type IV secretion system protein VirB9</fullName>
    </submittedName>
</protein>
<keyword evidence="4" id="KW-1185">Reference proteome</keyword>
<dbReference type="Proteomes" id="UP000244224">
    <property type="component" value="Unassembled WGS sequence"/>
</dbReference>
<evidence type="ECO:0000313" key="4">
    <source>
        <dbReference type="Proteomes" id="UP000244224"/>
    </source>
</evidence>
<dbReference type="AlphaFoldDB" id="A0A2T6ADD0"/>